<dbReference type="EMBL" id="KV784378">
    <property type="protein sequence ID" value="OEU08968.1"/>
    <property type="molecule type" value="Genomic_DNA"/>
</dbReference>
<name>A0A1E7ESH7_9STRA</name>
<feature type="region of interest" description="Disordered" evidence="2">
    <location>
        <begin position="314"/>
        <end position="335"/>
    </location>
</feature>
<evidence type="ECO:0000313" key="5">
    <source>
        <dbReference type="Proteomes" id="UP000095751"/>
    </source>
</evidence>
<protein>
    <submittedName>
        <fullName evidence="4">Uncharacterized protein</fullName>
    </submittedName>
</protein>
<keyword evidence="1" id="KW-0175">Coiled coil</keyword>
<keyword evidence="3" id="KW-0732">Signal</keyword>
<gene>
    <name evidence="4" type="ORF">FRACYDRAFT_271638</name>
</gene>
<reference evidence="4 5" key="1">
    <citation type="submission" date="2016-09" db="EMBL/GenBank/DDBJ databases">
        <title>Extensive genetic diversity and differential bi-allelic expression allows diatom success in the polar Southern Ocean.</title>
        <authorList>
            <consortium name="DOE Joint Genome Institute"/>
            <person name="Mock T."/>
            <person name="Otillar R.P."/>
            <person name="Strauss J."/>
            <person name="Dupont C."/>
            <person name="Frickenhaus S."/>
            <person name="Maumus F."/>
            <person name="Mcmullan M."/>
            <person name="Sanges R."/>
            <person name="Schmutz J."/>
            <person name="Toseland A."/>
            <person name="Valas R."/>
            <person name="Veluchamy A."/>
            <person name="Ward B.J."/>
            <person name="Allen A."/>
            <person name="Barry K."/>
            <person name="Falciatore A."/>
            <person name="Ferrante M."/>
            <person name="Fortunato A.E."/>
            <person name="Gloeckner G."/>
            <person name="Gruber A."/>
            <person name="Hipkin R."/>
            <person name="Janech M."/>
            <person name="Kroth P."/>
            <person name="Leese F."/>
            <person name="Lindquist E."/>
            <person name="Lyon B.R."/>
            <person name="Martin J."/>
            <person name="Mayer C."/>
            <person name="Parker M."/>
            <person name="Quesneville H."/>
            <person name="Raymond J."/>
            <person name="Uhlig C."/>
            <person name="Valentin K.U."/>
            <person name="Worden A.Z."/>
            <person name="Armbrust E.V."/>
            <person name="Bowler C."/>
            <person name="Green B."/>
            <person name="Moulton V."/>
            <person name="Van Oosterhout C."/>
            <person name="Grigoriev I."/>
        </authorList>
    </citation>
    <scope>NUCLEOTIDE SEQUENCE [LARGE SCALE GENOMIC DNA]</scope>
    <source>
        <strain evidence="4 5">CCMP1102</strain>
    </source>
</reference>
<dbReference type="AlphaFoldDB" id="A0A1E7ESH7"/>
<feature type="chain" id="PRO_5009192188" evidence="3">
    <location>
        <begin position="20"/>
        <end position="335"/>
    </location>
</feature>
<dbReference type="PANTHER" id="PTHR34793:SF1">
    <property type="entry name" value="PROTEIN THYLAKOID FORMATION 1, CHLOROPLASTIC"/>
    <property type="match status" value="1"/>
</dbReference>
<sequence length="335" mass="37259">MKFQSSALLLIAAASSTNAFTSSLSNINTRTTTSLNEGGGLNVELPSIESYIAYQPGAADTDFARKYGGSDYVNADVRTVGEAFSAFTEEYGFQVNALYKNMVTDTVGTLHLITVNARFTRDPVWSLGILTTLDLLLKNYPEPGMYEKITEALFKSTNLDEASIRADAKIIEDWAAGKSKEDIEAALKNGDDSPLGKVAASIKKEEFWMYSRYFGIGLVKIMELTGVEMDKDEVYPVMENWMGTQLGKGYITACSDSDLFFVVKDKLDMMETMMKEIEIREKKRMAERLEKKAETALRAVEREEKMQVEIVKEAEEKKAEASSDSAAETEKVEAE</sequence>
<evidence type="ECO:0000256" key="1">
    <source>
        <dbReference type="ARBA" id="ARBA00023054"/>
    </source>
</evidence>
<keyword evidence="5" id="KW-1185">Reference proteome</keyword>
<evidence type="ECO:0000256" key="2">
    <source>
        <dbReference type="SAM" id="MobiDB-lite"/>
    </source>
</evidence>
<evidence type="ECO:0000256" key="3">
    <source>
        <dbReference type="SAM" id="SignalP"/>
    </source>
</evidence>
<evidence type="ECO:0000313" key="4">
    <source>
        <dbReference type="EMBL" id="OEU08968.1"/>
    </source>
</evidence>
<dbReference type="OrthoDB" id="4812at2759"/>
<feature type="signal peptide" evidence="3">
    <location>
        <begin position="1"/>
        <end position="19"/>
    </location>
</feature>
<organism evidence="4 5">
    <name type="scientific">Fragilariopsis cylindrus CCMP1102</name>
    <dbReference type="NCBI Taxonomy" id="635003"/>
    <lineage>
        <taxon>Eukaryota</taxon>
        <taxon>Sar</taxon>
        <taxon>Stramenopiles</taxon>
        <taxon>Ochrophyta</taxon>
        <taxon>Bacillariophyta</taxon>
        <taxon>Bacillariophyceae</taxon>
        <taxon>Bacillariophycidae</taxon>
        <taxon>Bacillariales</taxon>
        <taxon>Bacillariaceae</taxon>
        <taxon>Fragilariopsis</taxon>
    </lineage>
</organism>
<dbReference type="Proteomes" id="UP000095751">
    <property type="component" value="Unassembled WGS sequence"/>
</dbReference>
<dbReference type="InterPro" id="IPR017499">
    <property type="entry name" value="Thf1"/>
</dbReference>
<proteinExistence type="predicted"/>
<dbReference type="KEGG" id="fcy:FRACYDRAFT_271638"/>
<dbReference type="Pfam" id="PF11264">
    <property type="entry name" value="ThylakoidFormat"/>
    <property type="match status" value="1"/>
</dbReference>
<dbReference type="PANTHER" id="PTHR34793">
    <property type="entry name" value="PROTEIN THYLAKOID FORMATION 1, CHLOROPLASTIC"/>
    <property type="match status" value="1"/>
</dbReference>
<dbReference type="GO" id="GO:0010207">
    <property type="term" value="P:photosystem II assembly"/>
    <property type="evidence" value="ECO:0007669"/>
    <property type="project" value="InterPro"/>
</dbReference>
<dbReference type="InParanoid" id="A0A1E7ESH7"/>
<accession>A0A1E7ESH7</accession>